<feature type="domain" description="DUF4440" evidence="1">
    <location>
        <begin position="37"/>
        <end position="150"/>
    </location>
</feature>
<dbReference type="Pfam" id="PF14534">
    <property type="entry name" value="DUF4440"/>
    <property type="match status" value="1"/>
</dbReference>
<sequence>MRTVCGVVTSLLLTAVAVQSIGAAPIQSIGSATEAEILLIDQKIADAVVAGDVAYVDSVLSPDFVMVHGDQWTVGGEPLLIDDKQSFLRRVANQYYATIQFDSVRAEMHGNVAITYGRYVASIRANAGTDRAWFYVWYERVFAERDGRWMYLSHRTVHGPIFGPSRESLSGRTP</sequence>
<proteinExistence type="predicted"/>
<protein>
    <recommendedName>
        <fullName evidence="1">DUF4440 domain-containing protein</fullName>
    </recommendedName>
</protein>
<organism evidence="2">
    <name type="scientific">marine metagenome</name>
    <dbReference type="NCBI Taxonomy" id="408172"/>
    <lineage>
        <taxon>unclassified sequences</taxon>
        <taxon>metagenomes</taxon>
        <taxon>ecological metagenomes</taxon>
    </lineage>
</organism>
<dbReference type="InterPro" id="IPR032710">
    <property type="entry name" value="NTF2-like_dom_sf"/>
</dbReference>
<dbReference type="SUPFAM" id="SSF54427">
    <property type="entry name" value="NTF2-like"/>
    <property type="match status" value="1"/>
</dbReference>
<accession>A0A381Z5I2</accession>
<gene>
    <name evidence="2" type="ORF">METZ01_LOCUS137400</name>
</gene>
<evidence type="ECO:0000259" key="1">
    <source>
        <dbReference type="Pfam" id="PF14534"/>
    </source>
</evidence>
<dbReference type="AlphaFoldDB" id="A0A381Z5I2"/>
<name>A0A381Z5I2_9ZZZZ</name>
<evidence type="ECO:0000313" key="2">
    <source>
        <dbReference type="EMBL" id="SVA84546.1"/>
    </source>
</evidence>
<dbReference type="EMBL" id="UINC01020039">
    <property type="protein sequence ID" value="SVA84546.1"/>
    <property type="molecule type" value="Genomic_DNA"/>
</dbReference>
<dbReference type="Gene3D" id="3.10.450.50">
    <property type="match status" value="1"/>
</dbReference>
<dbReference type="InterPro" id="IPR027843">
    <property type="entry name" value="DUF4440"/>
</dbReference>
<reference evidence="2" key="1">
    <citation type="submission" date="2018-05" db="EMBL/GenBank/DDBJ databases">
        <authorList>
            <person name="Lanie J.A."/>
            <person name="Ng W.-L."/>
            <person name="Kazmierczak K.M."/>
            <person name="Andrzejewski T.M."/>
            <person name="Davidsen T.M."/>
            <person name="Wayne K.J."/>
            <person name="Tettelin H."/>
            <person name="Glass J.I."/>
            <person name="Rusch D."/>
            <person name="Podicherti R."/>
            <person name="Tsui H.-C.T."/>
            <person name="Winkler M.E."/>
        </authorList>
    </citation>
    <scope>NUCLEOTIDE SEQUENCE</scope>
</reference>